<name>K3ZGU2_SETIT</name>
<keyword evidence="2" id="KW-1185">Reference proteome</keyword>
<accession>K3ZGU2</accession>
<dbReference type="HOGENOM" id="CLU_3411197_0_0_1"/>
<evidence type="ECO:0000313" key="1">
    <source>
        <dbReference type="EnsemblPlants" id="KQL13558"/>
    </source>
</evidence>
<dbReference type="AlphaFoldDB" id="K3ZGU2"/>
<sequence>MKLLCGFLSIDTAGLNSYVYPGSQDDLIA</sequence>
<proteinExistence type="predicted"/>
<dbReference type="Proteomes" id="UP000004995">
    <property type="component" value="Unassembled WGS sequence"/>
</dbReference>
<reference evidence="1" key="2">
    <citation type="submission" date="2018-08" db="UniProtKB">
        <authorList>
            <consortium name="EnsemblPlants"/>
        </authorList>
    </citation>
    <scope>IDENTIFICATION</scope>
    <source>
        <strain evidence="1">Yugu1</strain>
    </source>
</reference>
<organism evidence="1 2">
    <name type="scientific">Setaria italica</name>
    <name type="common">Foxtail millet</name>
    <name type="synonym">Panicum italicum</name>
    <dbReference type="NCBI Taxonomy" id="4555"/>
    <lineage>
        <taxon>Eukaryota</taxon>
        <taxon>Viridiplantae</taxon>
        <taxon>Streptophyta</taxon>
        <taxon>Embryophyta</taxon>
        <taxon>Tracheophyta</taxon>
        <taxon>Spermatophyta</taxon>
        <taxon>Magnoliopsida</taxon>
        <taxon>Liliopsida</taxon>
        <taxon>Poales</taxon>
        <taxon>Poaceae</taxon>
        <taxon>PACMAD clade</taxon>
        <taxon>Panicoideae</taxon>
        <taxon>Panicodae</taxon>
        <taxon>Paniceae</taxon>
        <taxon>Cenchrinae</taxon>
        <taxon>Setaria</taxon>
    </lineage>
</organism>
<dbReference type="Gramene" id="KQL13558">
    <property type="protein sequence ID" value="KQL13558"/>
    <property type="gene ID" value="SETIT_025794mg"/>
</dbReference>
<dbReference type="InParanoid" id="K3ZGU2"/>
<reference evidence="2" key="1">
    <citation type="journal article" date="2012" name="Nat. Biotechnol.">
        <title>Reference genome sequence of the model plant Setaria.</title>
        <authorList>
            <person name="Bennetzen J.L."/>
            <person name="Schmutz J."/>
            <person name="Wang H."/>
            <person name="Percifield R."/>
            <person name="Hawkins J."/>
            <person name="Pontaroli A.C."/>
            <person name="Estep M."/>
            <person name="Feng L."/>
            <person name="Vaughn J.N."/>
            <person name="Grimwood J."/>
            <person name="Jenkins J."/>
            <person name="Barry K."/>
            <person name="Lindquist E."/>
            <person name="Hellsten U."/>
            <person name="Deshpande S."/>
            <person name="Wang X."/>
            <person name="Wu X."/>
            <person name="Mitros T."/>
            <person name="Triplett J."/>
            <person name="Yang X."/>
            <person name="Ye C.Y."/>
            <person name="Mauro-Herrera M."/>
            <person name="Wang L."/>
            <person name="Li P."/>
            <person name="Sharma M."/>
            <person name="Sharma R."/>
            <person name="Ronald P.C."/>
            <person name="Panaud O."/>
            <person name="Kellogg E.A."/>
            <person name="Brutnell T.P."/>
            <person name="Doust A.N."/>
            <person name="Tuskan G.A."/>
            <person name="Rokhsar D."/>
            <person name="Devos K.M."/>
        </authorList>
    </citation>
    <scope>NUCLEOTIDE SEQUENCE [LARGE SCALE GENOMIC DNA]</scope>
    <source>
        <strain evidence="2">cv. Yugu1</strain>
    </source>
</reference>
<protein>
    <submittedName>
        <fullName evidence="1">Uncharacterized protein</fullName>
    </submittedName>
</protein>
<dbReference type="EnsemblPlants" id="KQL13558">
    <property type="protein sequence ID" value="KQL13558"/>
    <property type="gene ID" value="SETIT_025794mg"/>
</dbReference>
<dbReference type="EMBL" id="AGNK02001460">
    <property type="status" value="NOT_ANNOTATED_CDS"/>
    <property type="molecule type" value="Genomic_DNA"/>
</dbReference>
<evidence type="ECO:0000313" key="2">
    <source>
        <dbReference type="Proteomes" id="UP000004995"/>
    </source>
</evidence>